<accession>A0A072NIT9</accession>
<protein>
    <submittedName>
        <fullName evidence="2">Uncharacterized protein</fullName>
    </submittedName>
</protein>
<gene>
    <name evidence="2" type="ORF">M670_03571</name>
</gene>
<keyword evidence="1" id="KW-0472">Membrane</keyword>
<evidence type="ECO:0000256" key="1">
    <source>
        <dbReference type="SAM" id="Phobius"/>
    </source>
</evidence>
<dbReference type="Proteomes" id="UP000027936">
    <property type="component" value="Unassembled WGS sequence"/>
</dbReference>
<evidence type="ECO:0000313" key="2">
    <source>
        <dbReference type="EMBL" id="KEF37152.1"/>
    </source>
</evidence>
<keyword evidence="1" id="KW-0812">Transmembrane</keyword>
<feature type="transmembrane region" description="Helical" evidence="1">
    <location>
        <begin position="49"/>
        <end position="71"/>
    </location>
</feature>
<organism evidence="2 3">
    <name type="scientific">Schinkia azotoformans MEV2011</name>
    <dbReference type="NCBI Taxonomy" id="1348973"/>
    <lineage>
        <taxon>Bacteria</taxon>
        <taxon>Bacillati</taxon>
        <taxon>Bacillota</taxon>
        <taxon>Bacilli</taxon>
        <taxon>Bacillales</taxon>
        <taxon>Bacillaceae</taxon>
        <taxon>Calidifontibacillus/Schinkia group</taxon>
        <taxon>Schinkia</taxon>
    </lineage>
</organism>
<dbReference type="EMBL" id="JJRY01000017">
    <property type="protein sequence ID" value="KEF37152.1"/>
    <property type="molecule type" value="Genomic_DNA"/>
</dbReference>
<name>A0A072NIT9_SCHAZ</name>
<reference evidence="2 3" key="1">
    <citation type="submission" date="2014-04" db="EMBL/GenBank/DDBJ databases">
        <title>Draft genome sequence of Bacillus azotoformans MEV2011, a (co-) denitrifying strain unable to grow in the presence of oxygen.</title>
        <authorList>
            <person name="Nielsen M."/>
            <person name="Schreiber L."/>
            <person name="Finster K."/>
            <person name="Schramm A."/>
        </authorList>
    </citation>
    <scope>NUCLEOTIDE SEQUENCE [LARGE SCALE GENOMIC DNA]</scope>
    <source>
        <strain evidence="2 3">MEV2011</strain>
    </source>
</reference>
<comment type="caution">
    <text evidence="2">The sequence shown here is derived from an EMBL/GenBank/DDBJ whole genome shotgun (WGS) entry which is preliminary data.</text>
</comment>
<proteinExistence type="predicted"/>
<dbReference type="RefSeq" id="WP_035197159.1">
    <property type="nucleotide sequence ID" value="NZ_JJRY01000017.1"/>
</dbReference>
<dbReference type="PATRIC" id="fig|1348973.3.peg.3448"/>
<sequence length="120" mass="14369">MTTYEANYCCTTIKFYKPINSDELRLKQNDMTIVIEENPVGLTTKRVEFNLLAAVMGFLYMYVLSMLILFLHTIGKCLFYSTKSKPSFYMFYKKLSHKRAERERDLQVEEYIESYRHFVK</sequence>
<keyword evidence="1" id="KW-1133">Transmembrane helix</keyword>
<evidence type="ECO:0000313" key="3">
    <source>
        <dbReference type="Proteomes" id="UP000027936"/>
    </source>
</evidence>
<dbReference type="AlphaFoldDB" id="A0A072NIT9"/>